<reference evidence="2" key="1">
    <citation type="journal article" date="2019" name="Int. J. Syst. Evol. Microbiol.">
        <title>The Global Catalogue of Microorganisms (GCM) 10K type strain sequencing project: providing services to taxonomists for standard genome sequencing and annotation.</title>
        <authorList>
            <consortium name="The Broad Institute Genomics Platform"/>
            <consortium name="The Broad Institute Genome Sequencing Center for Infectious Disease"/>
            <person name="Wu L."/>
            <person name="Ma J."/>
        </authorList>
    </citation>
    <scope>NUCLEOTIDE SEQUENCE [LARGE SCALE GENOMIC DNA]</scope>
    <source>
        <strain evidence="2">CCUG 50349</strain>
    </source>
</reference>
<comment type="caution">
    <text evidence="1">The sequence shown here is derived from an EMBL/GenBank/DDBJ whole genome shotgun (WGS) entry which is preliminary data.</text>
</comment>
<dbReference type="PANTHER" id="PTHR30605:SF0">
    <property type="entry name" value="ANHYDRO-N-ACETYLMURAMIC ACID KINASE"/>
    <property type="match status" value="1"/>
</dbReference>
<sequence>MFKQNYNVIGVMSGTSLDGVDLAHIKFHKDLNWNYEILETSTIPYSESWLKILKGAVGFSETELEKLNIDYTNLLAHIIKDFISNFKIDDLDAVCSHGHTVLHKPELGFTLQIGNLPVISELTNQTIVCDFRVNDIRLGGQGAPLVPIGDKLLFSEYDYCLNLGGFSNISFDENQQRIAFDISPVNTVLNYNSNILGFPYDDRGLIAKSGNFNSDLFDKLNDLDFYKLSFPKSLGIEFVNEFIFPIIKSFIIPTKDIMNTFVEHIAFQISKVIYKKRAKLLITGGGAYNDFLLERIKFYLPNIEVVIPDNKTIEFKEALIFAFLGILRMRNEINVLSSVTGAQKNHCSGLIFERKR</sequence>
<dbReference type="Proteomes" id="UP001595885">
    <property type="component" value="Unassembled WGS sequence"/>
</dbReference>
<organism evidence="1 2">
    <name type="scientific">Flavobacterium ponti</name>
    <dbReference type="NCBI Taxonomy" id="665133"/>
    <lineage>
        <taxon>Bacteria</taxon>
        <taxon>Pseudomonadati</taxon>
        <taxon>Bacteroidota</taxon>
        <taxon>Flavobacteriia</taxon>
        <taxon>Flavobacteriales</taxon>
        <taxon>Flavobacteriaceae</taxon>
        <taxon>Flavobacterium</taxon>
    </lineage>
</organism>
<dbReference type="EC" id="2.7.1.170" evidence="1"/>
<keyword evidence="1" id="KW-0418">Kinase</keyword>
<dbReference type="EMBL" id="JBHSGW010000004">
    <property type="protein sequence ID" value="MFC4739401.1"/>
    <property type="molecule type" value="Genomic_DNA"/>
</dbReference>
<evidence type="ECO:0000313" key="2">
    <source>
        <dbReference type="Proteomes" id="UP001595885"/>
    </source>
</evidence>
<dbReference type="SUPFAM" id="SSF53067">
    <property type="entry name" value="Actin-like ATPase domain"/>
    <property type="match status" value="1"/>
</dbReference>
<dbReference type="Pfam" id="PF03702">
    <property type="entry name" value="AnmK"/>
    <property type="match status" value="1"/>
</dbReference>
<gene>
    <name evidence="1" type="ORF">ACFO3U_05290</name>
</gene>
<dbReference type="InterPro" id="IPR005338">
    <property type="entry name" value="Anhydro_N_Ac-Mur_kinase"/>
</dbReference>
<dbReference type="NCBIfam" id="NF007144">
    <property type="entry name" value="PRK09585.2-3"/>
    <property type="match status" value="1"/>
</dbReference>
<keyword evidence="1" id="KW-0808">Transferase</keyword>
<evidence type="ECO:0000313" key="1">
    <source>
        <dbReference type="EMBL" id="MFC4739401.1"/>
    </source>
</evidence>
<proteinExistence type="predicted"/>
<dbReference type="RefSeq" id="WP_379738806.1">
    <property type="nucleotide sequence ID" value="NZ_JBHSGW010000004.1"/>
</dbReference>
<keyword evidence="2" id="KW-1185">Reference proteome</keyword>
<protein>
    <submittedName>
        <fullName evidence="1">Anhydro-N-acetylmuramic acid kinase</fullName>
        <ecNumber evidence="1">2.7.1.170</ecNumber>
    </submittedName>
</protein>
<dbReference type="Gene3D" id="3.30.420.40">
    <property type="match status" value="2"/>
</dbReference>
<dbReference type="InterPro" id="IPR043129">
    <property type="entry name" value="ATPase_NBD"/>
</dbReference>
<dbReference type="GO" id="GO:0016301">
    <property type="term" value="F:kinase activity"/>
    <property type="evidence" value="ECO:0007669"/>
    <property type="project" value="UniProtKB-KW"/>
</dbReference>
<dbReference type="PANTHER" id="PTHR30605">
    <property type="entry name" value="ANHYDRO-N-ACETYLMURAMIC ACID KINASE"/>
    <property type="match status" value="1"/>
</dbReference>
<accession>A0ABV9P2K0</accession>
<name>A0ABV9P2K0_9FLAO</name>